<reference evidence="2 3" key="1">
    <citation type="journal article" date="2019" name="Sci. Rep.">
        <title>Orb-weaving spider Araneus ventricosus genome elucidates the spidroin gene catalogue.</title>
        <authorList>
            <person name="Kono N."/>
            <person name="Nakamura H."/>
            <person name="Ohtoshi R."/>
            <person name="Moran D.A.P."/>
            <person name="Shinohara A."/>
            <person name="Yoshida Y."/>
            <person name="Fujiwara M."/>
            <person name="Mori M."/>
            <person name="Tomita M."/>
            <person name="Arakawa K."/>
        </authorList>
    </citation>
    <scope>NUCLEOTIDE SEQUENCE [LARGE SCALE GENOMIC DNA]</scope>
</reference>
<comment type="caution">
    <text evidence="2">The sequence shown here is derived from an EMBL/GenBank/DDBJ whole genome shotgun (WGS) entry which is preliminary data.</text>
</comment>
<evidence type="ECO:0000256" key="1">
    <source>
        <dbReference type="SAM" id="MobiDB-lite"/>
    </source>
</evidence>
<dbReference type="SUPFAM" id="SSF53098">
    <property type="entry name" value="Ribonuclease H-like"/>
    <property type="match status" value="1"/>
</dbReference>
<dbReference type="OrthoDB" id="6437659at2759"/>
<dbReference type="GO" id="GO:0003676">
    <property type="term" value="F:nucleic acid binding"/>
    <property type="evidence" value="ECO:0007669"/>
    <property type="project" value="InterPro"/>
</dbReference>
<gene>
    <name evidence="2" type="ORF">AVEN_171447_1</name>
</gene>
<feature type="region of interest" description="Disordered" evidence="1">
    <location>
        <begin position="240"/>
        <end position="293"/>
    </location>
</feature>
<organism evidence="2 3">
    <name type="scientific">Araneus ventricosus</name>
    <name type="common">Orbweaver spider</name>
    <name type="synonym">Epeira ventricosa</name>
    <dbReference type="NCBI Taxonomy" id="182803"/>
    <lineage>
        <taxon>Eukaryota</taxon>
        <taxon>Metazoa</taxon>
        <taxon>Ecdysozoa</taxon>
        <taxon>Arthropoda</taxon>
        <taxon>Chelicerata</taxon>
        <taxon>Arachnida</taxon>
        <taxon>Araneae</taxon>
        <taxon>Araneomorphae</taxon>
        <taxon>Entelegynae</taxon>
        <taxon>Araneoidea</taxon>
        <taxon>Araneidae</taxon>
        <taxon>Araneus</taxon>
    </lineage>
</organism>
<protein>
    <recommendedName>
        <fullName evidence="4">RNase H type-1 domain-containing protein</fullName>
    </recommendedName>
</protein>
<keyword evidence="3" id="KW-1185">Reference proteome</keyword>
<evidence type="ECO:0000313" key="2">
    <source>
        <dbReference type="EMBL" id="GBM10969.1"/>
    </source>
</evidence>
<accession>A0A4Y2D3T5</accession>
<dbReference type="Gene3D" id="3.30.420.10">
    <property type="entry name" value="Ribonuclease H-like superfamily/Ribonuclease H"/>
    <property type="match status" value="1"/>
</dbReference>
<feature type="compositionally biased region" description="Basic and acidic residues" evidence="1">
    <location>
        <begin position="244"/>
        <end position="260"/>
    </location>
</feature>
<dbReference type="InterPro" id="IPR012337">
    <property type="entry name" value="RNaseH-like_sf"/>
</dbReference>
<feature type="region of interest" description="Disordered" evidence="1">
    <location>
        <begin position="1"/>
        <end position="90"/>
    </location>
</feature>
<evidence type="ECO:0000313" key="3">
    <source>
        <dbReference type="Proteomes" id="UP000499080"/>
    </source>
</evidence>
<feature type="compositionally biased region" description="Polar residues" evidence="1">
    <location>
        <begin position="282"/>
        <end position="293"/>
    </location>
</feature>
<dbReference type="InterPro" id="IPR036397">
    <property type="entry name" value="RNaseH_sf"/>
</dbReference>
<dbReference type="Proteomes" id="UP000499080">
    <property type="component" value="Unassembled WGS sequence"/>
</dbReference>
<feature type="compositionally biased region" description="Polar residues" evidence="1">
    <location>
        <begin position="44"/>
        <end position="56"/>
    </location>
</feature>
<dbReference type="AlphaFoldDB" id="A0A4Y2D3T5"/>
<sequence length="293" mass="32884">MPNKRKSIPASSSRVARAMKVTRKLESDVQAEATKSDQAERQSAFRSAETQEQSQVRRTKDIERHASVRAAESPDESQRRRDVNTKQQSEQRCAFQHNMWTAFNDAEFDYYPLIDYANQRLVMIGKIDGKCVHCKAFKWKEEAAGMCCSGGKVSLPLLSFTWSRSATVNKVKKNYYLSEGSVGLTWVKAHAGDPGNELADHHAKLATAEGEKLEIATPYSSVKFIIEKNLLSDWQETWDDYDSESGRRTRDFVPKGDSKKGGQTLRLGQAYDKHPESHRNMGAQTSSAAADGI</sequence>
<name>A0A4Y2D3T5_ARAVE</name>
<evidence type="ECO:0008006" key="4">
    <source>
        <dbReference type="Google" id="ProtNLM"/>
    </source>
</evidence>
<dbReference type="EMBL" id="BGPR01000292">
    <property type="protein sequence ID" value="GBM10969.1"/>
    <property type="molecule type" value="Genomic_DNA"/>
</dbReference>
<proteinExistence type="predicted"/>